<feature type="compositionally biased region" description="Polar residues" evidence="3">
    <location>
        <begin position="112"/>
        <end position="122"/>
    </location>
</feature>
<dbReference type="OrthoDB" id="425617at2"/>
<proteinExistence type="predicted"/>
<evidence type="ECO:0000256" key="3">
    <source>
        <dbReference type="SAM" id="MobiDB-lite"/>
    </source>
</evidence>
<protein>
    <recommendedName>
        <fullName evidence="4">Carrier domain-containing protein</fullName>
    </recommendedName>
</protein>
<dbReference type="SMART" id="SM00823">
    <property type="entry name" value="PKS_PP"/>
    <property type="match status" value="1"/>
</dbReference>
<dbReference type="eggNOG" id="COG0236">
    <property type="taxonomic scope" value="Bacteria"/>
</dbReference>
<dbReference type="InterPro" id="IPR006162">
    <property type="entry name" value="Ppantetheine_attach_site"/>
</dbReference>
<dbReference type="SMART" id="SM01294">
    <property type="entry name" value="PKS_PP_betabranch"/>
    <property type="match status" value="1"/>
</dbReference>
<dbReference type="Pfam" id="PF00550">
    <property type="entry name" value="PP-binding"/>
    <property type="match status" value="1"/>
</dbReference>
<dbReference type="STRING" id="43989.cce_4050"/>
<dbReference type="EMBL" id="CP000806">
    <property type="protein sequence ID" value="ACB53398.1"/>
    <property type="molecule type" value="Genomic_DNA"/>
</dbReference>
<keyword evidence="1" id="KW-0596">Phosphopantetheine</keyword>
<dbReference type="InterPro" id="IPR036736">
    <property type="entry name" value="ACP-like_sf"/>
</dbReference>
<feature type="region of interest" description="Disordered" evidence="3">
    <location>
        <begin position="107"/>
        <end position="137"/>
    </location>
</feature>
<dbReference type="PROSITE" id="PS00012">
    <property type="entry name" value="PHOSPHOPANTETHEINE"/>
    <property type="match status" value="1"/>
</dbReference>
<reference evidence="5 6" key="1">
    <citation type="journal article" date="2008" name="Proc. Natl. Acad. Sci. U.S.A.">
        <title>The genome of Cyanothece 51142, a unicellular diazotrophic cyanobacterium important in the marine nitrogen cycle.</title>
        <authorList>
            <person name="Welsh E.A."/>
            <person name="Liberton M."/>
            <person name="Stoeckel J."/>
            <person name="Loh T."/>
            <person name="Elvitigala T."/>
            <person name="Wang C."/>
            <person name="Wollam A."/>
            <person name="Fulton R.S."/>
            <person name="Clifton S.W."/>
            <person name="Jacobs J.M."/>
            <person name="Aurora R."/>
            <person name="Ghosh B.K."/>
            <person name="Sherman L.A."/>
            <person name="Smith R.D."/>
            <person name="Wilson R.K."/>
            <person name="Pakrasi H.B."/>
        </authorList>
    </citation>
    <scope>NUCLEOTIDE SEQUENCE [LARGE SCALE GENOMIC DNA]</scope>
    <source>
        <strain evidence="6">ATCC 51142 / BH68</strain>
    </source>
</reference>
<dbReference type="PROSITE" id="PS50075">
    <property type="entry name" value="CARRIER"/>
    <property type="match status" value="1"/>
</dbReference>
<evidence type="ECO:0000256" key="1">
    <source>
        <dbReference type="ARBA" id="ARBA00022450"/>
    </source>
</evidence>
<evidence type="ECO:0000313" key="5">
    <source>
        <dbReference type="EMBL" id="ACB53398.1"/>
    </source>
</evidence>
<dbReference type="RefSeq" id="WP_009543865.1">
    <property type="nucleotide sequence ID" value="NC_010546.1"/>
</dbReference>
<dbReference type="KEGG" id="cyt:cce_4050"/>
<dbReference type="GO" id="GO:0031177">
    <property type="term" value="F:phosphopantetheine binding"/>
    <property type="evidence" value="ECO:0007669"/>
    <property type="project" value="InterPro"/>
</dbReference>
<dbReference type="InterPro" id="IPR009081">
    <property type="entry name" value="PP-bd_ACP"/>
</dbReference>
<organism evidence="5 6">
    <name type="scientific">Crocosphaera subtropica (strain ATCC 51142 / BH68)</name>
    <name type="common">Cyanothece sp. (strain ATCC 51142)</name>
    <dbReference type="NCBI Taxonomy" id="43989"/>
    <lineage>
        <taxon>Bacteria</taxon>
        <taxon>Bacillati</taxon>
        <taxon>Cyanobacteriota</taxon>
        <taxon>Cyanophyceae</taxon>
        <taxon>Oscillatoriophycideae</taxon>
        <taxon>Chroococcales</taxon>
        <taxon>Aphanothecaceae</taxon>
        <taxon>Crocosphaera</taxon>
        <taxon>Crocosphaera subtropica</taxon>
    </lineage>
</organism>
<keyword evidence="2" id="KW-0597">Phosphoprotein</keyword>
<dbReference type="AlphaFoldDB" id="B1WQU6"/>
<evidence type="ECO:0000313" key="6">
    <source>
        <dbReference type="Proteomes" id="UP000001203"/>
    </source>
</evidence>
<gene>
    <name evidence="5" type="ordered locus">cce_4050</name>
</gene>
<feature type="domain" description="Carrier" evidence="4">
    <location>
        <begin position="19"/>
        <end position="96"/>
    </location>
</feature>
<dbReference type="SUPFAM" id="SSF47336">
    <property type="entry name" value="ACP-like"/>
    <property type="match status" value="1"/>
</dbReference>
<dbReference type="HOGENOM" id="CLU_157807_0_0_3"/>
<dbReference type="Gene3D" id="1.10.1200.10">
    <property type="entry name" value="ACP-like"/>
    <property type="match status" value="1"/>
</dbReference>
<dbReference type="InterPro" id="IPR020806">
    <property type="entry name" value="PKS_PP-bd"/>
</dbReference>
<name>B1WQU6_CROS5</name>
<dbReference type="Proteomes" id="UP000001203">
    <property type="component" value="Chromosome circular"/>
</dbReference>
<accession>B1WQU6</accession>
<evidence type="ECO:0000256" key="2">
    <source>
        <dbReference type="ARBA" id="ARBA00022553"/>
    </source>
</evidence>
<evidence type="ECO:0000259" key="4">
    <source>
        <dbReference type="PROSITE" id="PS50075"/>
    </source>
</evidence>
<keyword evidence="6" id="KW-1185">Reference proteome</keyword>
<sequence length="137" mass="15582">MQLQSSSYKLNNQATATTTPVETVQNWLIKQLAEQLRLDPASIKLTEPFTRYGLDSIDAVTLVGDLEDWLDLDLPDTLFWDHPTVEKSAKYLEENYDLADAVSNIESEETVTETPINETQDNNNDKKGWGNLFGRFK</sequence>